<organism evidence="2 3">
    <name type="scientific">Glutinoglossum americanum</name>
    <dbReference type="NCBI Taxonomy" id="1670608"/>
    <lineage>
        <taxon>Eukaryota</taxon>
        <taxon>Fungi</taxon>
        <taxon>Dikarya</taxon>
        <taxon>Ascomycota</taxon>
        <taxon>Pezizomycotina</taxon>
        <taxon>Geoglossomycetes</taxon>
        <taxon>Geoglossales</taxon>
        <taxon>Geoglossaceae</taxon>
        <taxon>Glutinoglossum</taxon>
    </lineage>
</organism>
<reference evidence="2" key="1">
    <citation type="submission" date="2021-03" db="EMBL/GenBank/DDBJ databases">
        <title>Comparative genomics and phylogenomic investigation of the class Geoglossomycetes provide insights into ecological specialization and systematics.</title>
        <authorList>
            <person name="Melie T."/>
            <person name="Pirro S."/>
            <person name="Miller A.N."/>
            <person name="Quandt A."/>
        </authorList>
    </citation>
    <scope>NUCLEOTIDE SEQUENCE</scope>
    <source>
        <strain evidence="2">GBOQ0MN5Z8</strain>
    </source>
</reference>
<evidence type="ECO:0000256" key="1">
    <source>
        <dbReference type="SAM" id="SignalP"/>
    </source>
</evidence>
<name>A0A9P8IBZ4_9PEZI</name>
<evidence type="ECO:0000313" key="3">
    <source>
        <dbReference type="Proteomes" id="UP000698800"/>
    </source>
</evidence>
<accession>A0A9P8IBZ4</accession>
<comment type="caution">
    <text evidence="2">The sequence shown here is derived from an EMBL/GenBank/DDBJ whole genome shotgun (WGS) entry which is preliminary data.</text>
</comment>
<protein>
    <submittedName>
        <fullName evidence="2">Uncharacterized protein</fullName>
    </submittedName>
</protein>
<dbReference type="Proteomes" id="UP000698800">
    <property type="component" value="Unassembled WGS sequence"/>
</dbReference>
<keyword evidence="1" id="KW-0732">Signal</keyword>
<feature type="chain" id="PRO_5040409151" evidence="1">
    <location>
        <begin position="19"/>
        <end position="134"/>
    </location>
</feature>
<dbReference type="OrthoDB" id="10557600at2759"/>
<keyword evidence="3" id="KW-1185">Reference proteome</keyword>
<gene>
    <name evidence="2" type="ORF">FGG08_001034</name>
</gene>
<feature type="signal peptide" evidence="1">
    <location>
        <begin position="1"/>
        <end position="18"/>
    </location>
</feature>
<evidence type="ECO:0000313" key="2">
    <source>
        <dbReference type="EMBL" id="KAH0544805.1"/>
    </source>
</evidence>
<proteinExistence type="predicted"/>
<dbReference type="EMBL" id="JAGHQL010000013">
    <property type="protein sequence ID" value="KAH0544805.1"/>
    <property type="molecule type" value="Genomic_DNA"/>
</dbReference>
<sequence>MLAIFAFALALLPALTFAQVYTVTVGTLVETFTLPPFGVVSPPPDTAVATATAAVTATPAVTATSAANVASNQPGFSTITVSMPADTAAATFVLPPFVNATGTLAPFTGTASNLKNNGLAIAFVGLAVFGLIYG</sequence>
<dbReference type="AlphaFoldDB" id="A0A9P8IBZ4"/>